<dbReference type="Pfam" id="PF12697">
    <property type="entry name" value="Abhydrolase_6"/>
    <property type="match status" value="1"/>
</dbReference>
<sequence>MRSIVPDDTLINGYRVAHGTHGTGEPVVLVHGTPSSSYIWRNVYPKLVDAGYKVHLLDLLGFGLSERPWDQSVDTSVSGQVPILHGLFDEWGLDKAHVVAHDIGGSVGLRFGVFHPDQAETLTVLDSCTFDSWPSARTKQQMADGLDVLIRKPDQEHRDHFREWLLTTVEDKETFDADALKVFLEYISGPVGQASLFQHQISHYDSKHTMEINDDLTGLGERPMQIIWGEKDAWQVTDWAHKLHAAIPGSDLHIVPDAGHFLMEDDATTVADLLTTFFRANPLKQTG</sequence>
<evidence type="ECO:0000313" key="3">
    <source>
        <dbReference type="Proteomes" id="UP001589683"/>
    </source>
</evidence>
<dbReference type="InterPro" id="IPR000639">
    <property type="entry name" value="Epox_hydrolase-like"/>
</dbReference>
<keyword evidence="3" id="KW-1185">Reference proteome</keyword>
<feature type="domain" description="AB hydrolase-1" evidence="1">
    <location>
        <begin position="27"/>
        <end position="272"/>
    </location>
</feature>
<proteinExistence type="predicted"/>
<evidence type="ECO:0000259" key="1">
    <source>
        <dbReference type="Pfam" id="PF12697"/>
    </source>
</evidence>
<dbReference type="InterPro" id="IPR029058">
    <property type="entry name" value="AB_hydrolase_fold"/>
</dbReference>
<reference evidence="2 3" key="1">
    <citation type="submission" date="2024-09" db="EMBL/GenBank/DDBJ databases">
        <authorList>
            <person name="Sun Q."/>
            <person name="Mori K."/>
        </authorList>
    </citation>
    <scope>NUCLEOTIDE SEQUENCE [LARGE SCALE GENOMIC DNA]</scope>
    <source>
        <strain evidence="2 3">CECT 8726</strain>
    </source>
</reference>
<comment type="caution">
    <text evidence="2">The sequence shown here is derived from an EMBL/GenBank/DDBJ whole genome shotgun (WGS) entry which is preliminary data.</text>
</comment>
<keyword evidence="2" id="KW-0378">Hydrolase</keyword>
<dbReference type="GO" id="GO:0016787">
    <property type="term" value="F:hydrolase activity"/>
    <property type="evidence" value="ECO:0007669"/>
    <property type="project" value="UniProtKB-KW"/>
</dbReference>
<dbReference type="PANTHER" id="PTHR43798:SF33">
    <property type="entry name" value="HYDROLASE, PUTATIVE (AFU_ORTHOLOGUE AFUA_2G14860)-RELATED"/>
    <property type="match status" value="1"/>
</dbReference>
<accession>A0ABV5JJC4</accession>
<dbReference type="EMBL" id="JBHMEA010000049">
    <property type="protein sequence ID" value="MFB9233546.1"/>
    <property type="molecule type" value="Genomic_DNA"/>
</dbReference>
<dbReference type="InterPro" id="IPR050266">
    <property type="entry name" value="AB_hydrolase_sf"/>
</dbReference>
<organism evidence="2 3">
    <name type="scientific">Pseudohalocynthiibacter aestuariivivens</name>
    <dbReference type="NCBI Taxonomy" id="1591409"/>
    <lineage>
        <taxon>Bacteria</taxon>
        <taxon>Pseudomonadati</taxon>
        <taxon>Pseudomonadota</taxon>
        <taxon>Alphaproteobacteria</taxon>
        <taxon>Rhodobacterales</taxon>
        <taxon>Paracoccaceae</taxon>
        <taxon>Pseudohalocynthiibacter</taxon>
    </lineage>
</organism>
<name>A0ABV5JJC4_9RHOB</name>
<dbReference type="Gene3D" id="3.40.50.1820">
    <property type="entry name" value="alpha/beta hydrolase"/>
    <property type="match status" value="1"/>
</dbReference>
<evidence type="ECO:0000313" key="2">
    <source>
        <dbReference type="EMBL" id="MFB9233546.1"/>
    </source>
</evidence>
<dbReference type="SUPFAM" id="SSF53474">
    <property type="entry name" value="alpha/beta-Hydrolases"/>
    <property type="match status" value="1"/>
</dbReference>
<dbReference type="InterPro" id="IPR000073">
    <property type="entry name" value="AB_hydrolase_1"/>
</dbReference>
<dbReference type="PRINTS" id="PR00412">
    <property type="entry name" value="EPOXHYDRLASE"/>
</dbReference>
<protein>
    <submittedName>
        <fullName evidence="2">Alpha/beta fold hydrolase</fullName>
    </submittedName>
</protein>
<dbReference type="PANTHER" id="PTHR43798">
    <property type="entry name" value="MONOACYLGLYCEROL LIPASE"/>
    <property type="match status" value="1"/>
</dbReference>
<dbReference type="RefSeq" id="WP_213888449.1">
    <property type="nucleotide sequence ID" value="NZ_JAGFNU010000003.1"/>
</dbReference>
<dbReference type="Proteomes" id="UP001589683">
    <property type="component" value="Unassembled WGS sequence"/>
</dbReference>
<gene>
    <name evidence="2" type="ORF">ACFFUT_17265</name>
</gene>
<dbReference type="PRINTS" id="PR00111">
    <property type="entry name" value="ABHYDROLASE"/>
</dbReference>